<dbReference type="EMBL" id="FONY01000009">
    <property type="protein sequence ID" value="SFE88065.1"/>
    <property type="molecule type" value="Genomic_DNA"/>
</dbReference>
<keyword evidence="2" id="KW-1133">Transmembrane helix</keyword>
<reference evidence="5 6" key="1">
    <citation type="submission" date="2016-10" db="EMBL/GenBank/DDBJ databases">
        <authorList>
            <person name="de Groot N.N."/>
        </authorList>
    </citation>
    <scope>NUCLEOTIDE SEQUENCE [LARGE SCALE GENOMIC DNA]</scope>
    <source>
        <strain>GEY</strain>
        <strain evidence="6">DSM 9560</strain>
    </source>
</reference>
<feature type="domain" description="PAS" evidence="3">
    <location>
        <begin position="317"/>
        <end position="368"/>
    </location>
</feature>
<feature type="transmembrane region" description="Helical" evidence="2">
    <location>
        <begin position="12"/>
        <end position="34"/>
    </location>
</feature>
<sequence length="913" mass="105262">MKYITNKNSLLLMLFLAGTLLVGDVLLTLIILWLHYQGFFVDYLPHISLVSNILTFILISFAVGRLFKHFRNNAKQLHALDRKQQEAAWQTEGITQVMDILHEHDENLTDLGSKLTKFLCGYAGMTAVGFFVTTESKEELELITSLGFDLSFPQRISVRQGLYGHILHKEQALVIQNIQETTQEKYLVKSAFLNIQPQNVVILPLYFNHKLAGVVEGVFIEKMADYQLAFLEKIAESIAATIIEIKQNQENSRLLAESQMLTENLRAQEEELRQNFEEIRAVQEQLKEKMEQTELIKNELAARDKVLNIAALVTESDIFGNITYANEKFCEVSQYSIEECIGKPHNIIRHPDTPKELFREMWQTIKAGKVFHATFKNKRKDGSAYWVETNIAPVLDANGRVTRYIGVRFDVTERMEYLERVEHLLAESEEKTEQLQVQGEALQKQMKENEKIKNELAARINVLNQSAIVTEADLYGTIIYANRRFCETSKYSLEECIGKPHSIVRHPDTPKEVFQEMWKTIKNGGTFKGILKNRAKDGNAYWVDTTIAPILDEKGLPIKYISVRFDITEQVRQAKQIEQLLFESLEINKALKIKETELTRINAELLTTQTQLKEANEGLEEKVLLRTQEISLQKAEIEHKKNEIESSIRYAKRIQEAMLPTPEELEELMLDYFIFYQPRDIVSGDFYWVAESGEYSVDYLNTHKDFENKKRYCFFAVADCTGHGVPGAFMSMIGISKLNQIVKEQEIINTGDILRILNEEVHTAMSKYGQHSQTLRDGMDISLCCLDREKQILYFSGAIHPLVYIQENQLHLIKGDKRPIGGGFMAYKNQIFSVHQINLDKPTTIYLYSDGFQDQFGGNEGRKFMSKQFRELLFQIHHLSAQEQHSTLEKVLRGWLNEKYKQIDDILVMGLSI</sequence>
<dbReference type="Gene3D" id="3.60.40.10">
    <property type="entry name" value="PPM-type phosphatase domain"/>
    <property type="match status" value="1"/>
</dbReference>
<dbReference type="PROSITE" id="PS50113">
    <property type="entry name" value="PAC"/>
    <property type="match status" value="2"/>
</dbReference>
<dbReference type="InterPro" id="IPR000700">
    <property type="entry name" value="PAS-assoc_C"/>
</dbReference>
<protein>
    <submittedName>
        <fullName evidence="5">PAS domain S-box-containing protein</fullName>
    </submittedName>
</protein>
<feature type="domain" description="PAC" evidence="4">
    <location>
        <begin position="371"/>
        <end position="423"/>
    </location>
</feature>
<dbReference type="NCBIfam" id="TIGR00229">
    <property type="entry name" value="sensory_box"/>
    <property type="match status" value="2"/>
</dbReference>
<evidence type="ECO:0000313" key="5">
    <source>
        <dbReference type="EMBL" id="SFE88065.1"/>
    </source>
</evidence>
<dbReference type="InterPro" id="IPR035965">
    <property type="entry name" value="PAS-like_dom_sf"/>
</dbReference>
<organism evidence="5 6">
    <name type="scientific">Thermoflexibacter ruber</name>
    <dbReference type="NCBI Taxonomy" id="1003"/>
    <lineage>
        <taxon>Bacteria</taxon>
        <taxon>Pseudomonadati</taxon>
        <taxon>Bacteroidota</taxon>
        <taxon>Cytophagia</taxon>
        <taxon>Cytophagales</taxon>
        <taxon>Thermoflexibacteraceae</taxon>
        <taxon>Thermoflexibacter</taxon>
    </lineage>
</organism>
<keyword evidence="2" id="KW-0472">Membrane</keyword>
<dbReference type="InterPro" id="IPR036457">
    <property type="entry name" value="PPM-type-like_dom_sf"/>
</dbReference>
<dbReference type="InterPro" id="IPR029016">
    <property type="entry name" value="GAF-like_dom_sf"/>
</dbReference>
<dbReference type="Pfam" id="PF08447">
    <property type="entry name" value="PAS_3"/>
    <property type="match status" value="2"/>
</dbReference>
<dbReference type="InterPro" id="IPR000014">
    <property type="entry name" value="PAS"/>
</dbReference>
<dbReference type="AlphaFoldDB" id="A0A1I2E5F1"/>
<dbReference type="CDD" id="cd00130">
    <property type="entry name" value="PAS"/>
    <property type="match status" value="2"/>
</dbReference>
<dbReference type="OrthoDB" id="9808408at2"/>
<dbReference type="STRING" id="1003.SAMN04488541_10099"/>
<dbReference type="Gene3D" id="3.30.450.20">
    <property type="entry name" value="PAS domain"/>
    <property type="match status" value="2"/>
</dbReference>
<dbReference type="Proteomes" id="UP000199513">
    <property type="component" value="Unassembled WGS sequence"/>
</dbReference>
<evidence type="ECO:0000259" key="4">
    <source>
        <dbReference type="PROSITE" id="PS50113"/>
    </source>
</evidence>
<evidence type="ECO:0000256" key="1">
    <source>
        <dbReference type="SAM" id="Coils"/>
    </source>
</evidence>
<dbReference type="PANTHER" id="PTHR44757:SF2">
    <property type="entry name" value="BIOFILM ARCHITECTURE MAINTENANCE PROTEIN MBAA"/>
    <property type="match status" value="1"/>
</dbReference>
<dbReference type="PROSITE" id="PS50112">
    <property type="entry name" value="PAS"/>
    <property type="match status" value="2"/>
</dbReference>
<dbReference type="SMART" id="SM00091">
    <property type="entry name" value="PAS"/>
    <property type="match status" value="2"/>
</dbReference>
<feature type="transmembrane region" description="Helical" evidence="2">
    <location>
        <begin position="46"/>
        <end position="67"/>
    </location>
</feature>
<feature type="domain" description="PAS" evidence="3">
    <location>
        <begin position="452"/>
        <end position="524"/>
    </location>
</feature>
<dbReference type="SUPFAM" id="SSF55781">
    <property type="entry name" value="GAF domain-like"/>
    <property type="match status" value="1"/>
</dbReference>
<feature type="coiled-coil region" evidence="1">
    <location>
        <begin position="418"/>
        <end position="455"/>
    </location>
</feature>
<evidence type="ECO:0000259" key="3">
    <source>
        <dbReference type="PROSITE" id="PS50112"/>
    </source>
</evidence>
<dbReference type="SMART" id="SM00086">
    <property type="entry name" value="PAC"/>
    <property type="match status" value="2"/>
</dbReference>
<dbReference type="InterPro" id="IPR052155">
    <property type="entry name" value="Biofilm_reg_signaling"/>
</dbReference>
<dbReference type="PANTHER" id="PTHR44757">
    <property type="entry name" value="DIGUANYLATE CYCLASE DGCP"/>
    <property type="match status" value="1"/>
</dbReference>
<dbReference type="RefSeq" id="WP_091542052.1">
    <property type="nucleotide sequence ID" value="NZ_FONY01000009.1"/>
</dbReference>
<gene>
    <name evidence="5" type="ORF">SAMN04488541_10099</name>
</gene>
<keyword evidence="1" id="KW-0175">Coiled coil</keyword>
<evidence type="ECO:0000313" key="6">
    <source>
        <dbReference type="Proteomes" id="UP000199513"/>
    </source>
</evidence>
<feature type="coiled-coil region" evidence="1">
    <location>
        <begin position="251"/>
        <end position="303"/>
    </location>
</feature>
<dbReference type="InterPro" id="IPR001932">
    <property type="entry name" value="PPM-type_phosphatase-like_dom"/>
</dbReference>
<dbReference type="Gene3D" id="3.30.450.40">
    <property type="match status" value="1"/>
</dbReference>
<keyword evidence="2" id="KW-0812">Transmembrane</keyword>
<proteinExistence type="predicted"/>
<evidence type="ECO:0000256" key="2">
    <source>
        <dbReference type="SAM" id="Phobius"/>
    </source>
</evidence>
<dbReference type="SMART" id="SM00331">
    <property type="entry name" value="PP2C_SIG"/>
    <property type="match status" value="1"/>
</dbReference>
<dbReference type="InterPro" id="IPR013655">
    <property type="entry name" value="PAS_fold_3"/>
</dbReference>
<dbReference type="SUPFAM" id="SSF55785">
    <property type="entry name" value="PYP-like sensor domain (PAS domain)"/>
    <property type="match status" value="2"/>
</dbReference>
<accession>A0A1I2E5F1</accession>
<dbReference type="Pfam" id="PF07228">
    <property type="entry name" value="SpoIIE"/>
    <property type="match status" value="1"/>
</dbReference>
<feature type="domain" description="PAC" evidence="4">
    <location>
        <begin position="525"/>
        <end position="579"/>
    </location>
</feature>
<keyword evidence="6" id="KW-1185">Reference proteome</keyword>
<dbReference type="InterPro" id="IPR001610">
    <property type="entry name" value="PAC"/>
</dbReference>
<name>A0A1I2E5F1_9BACT</name>